<dbReference type="AlphaFoldDB" id="A0A8S1ILF6"/>
<feature type="binding site" evidence="8">
    <location>
        <position position="33"/>
    </location>
    <ligand>
        <name>ATP</name>
        <dbReference type="ChEBI" id="CHEBI:30616"/>
    </ligand>
</feature>
<dbReference type="PANTHER" id="PTHR24056">
    <property type="entry name" value="CELL DIVISION PROTEIN KINASE"/>
    <property type="match status" value="1"/>
</dbReference>
<keyword evidence="5 8" id="KW-0547">Nucleotide-binding</keyword>
<dbReference type="GO" id="GO:0008353">
    <property type="term" value="F:RNA polymerase II CTD heptapeptide repeat kinase activity"/>
    <property type="evidence" value="ECO:0007669"/>
    <property type="project" value="UniProtKB-EC"/>
</dbReference>
<name>A0A8S1ILF6_9CHLO</name>
<dbReference type="InterPro" id="IPR008271">
    <property type="entry name" value="Ser/Thr_kinase_AS"/>
</dbReference>
<dbReference type="PROSITE" id="PS00108">
    <property type="entry name" value="PROTEIN_KINASE_ST"/>
    <property type="match status" value="1"/>
</dbReference>
<dbReference type="InterPro" id="IPR000719">
    <property type="entry name" value="Prot_kinase_dom"/>
</dbReference>
<evidence type="ECO:0000256" key="6">
    <source>
        <dbReference type="ARBA" id="ARBA00022777"/>
    </source>
</evidence>
<evidence type="ECO:0000256" key="7">
    <source>
        <dbReference type="ARBA" id="ARBA00022840"/>
    </source>
</evidence>
<evidence type="ECO:0000256" key="5">
    <source>
        <dbReference type="ARBA" id="ARBA00022741"/>
    </source>
</evidence>
<evidence type="ECO:0000256" key="8">
    <source>
        <dbReference type="PROSITE-ProRule" id="PRU10141"/>
    </source>
</evidence>
<accession>A0A8S1ILF6</accession>
<keyword evidence="4" id="KW-0808">Transferase</keyword>
<feature type="domain" description="Protein kinase" evidence="10">
    <location>
        <begin position="4"/>
        <end position="266"/>
    </location>
</feature>
<dbReference type="FunFam" id="1.10.510.10:FF:000624">
    <property type="entry name" value="Mitogen-activated protein kinase"/>
    <property type="match status" value="1"/>
</dbReference>
<dbReference type="Pfam" id="PF00069">
    <property type="entry name" value="Pkinase"/>
    <property type="match status" value="1"/>
</dbReference>
<dbReference type="EMBL" id="CAJHUC010000390">
    <property type="protein sequence ID" value="CAD7695798.1"/>
    <property type="molecule type" value="Genomic_DNA"/>
</dbReference>
<evidence type="ECO:0000256" key="9">
    <source>
        <dbReference type="RuleBase" id="RU000304"/>
    </source>
</evidence>
<dbReference type="Gene3D" id="3.30.200.20">
    <property type="entry name" value="Phosphorylase Kinase, domain 1"/>
    <property type="match status" value="1"/>
</dbReference>
<dbReference type="GO" id="GO:0005737">
    <property type="term" value="C:cytoplasm"/>
    <property type="evidence" value="ECO:0007669"/>
    <property type="project" value="TreeGrafter"/>
</dbReference>
<gene>
    <name evidence="11" type="ORF">OSTQU699_LOCUS1159</name>
</gene>
<dbReference type="Gene3D" id="1.10.510.10">
    <property type="entry name" value="Transferase(Phosphotransferase) domain 1"/>
    <property type="match status" value="1"/>
</dbReference>
<comment type="similarity">
    <text evidence="1">Belongs to the protein kinase superfamily. CMGC Ser/Thr protein kinase family. CDC2/CDKX subfamily.</text>
</comment>
<dbReference type="GO" id="GO:0045944">
    <property type="term" value="P:positive regulation of transcription by RNA polymerase II"/>
    <property type="evidence" value="ECO:0007669"/>
    <property type="project" value="TreeGrafter"/>
</dbReference>
<reference evidence="11" key="1">
    <citation type="submission" date="2020-12" db="EMBL/GenBank/DDBJ databases">
        <authorList>
            <person name="Iha C."/>
        </authorList>
    </citation>
    <scope>NUCLEOTIDE SEQUENCE</scope>
</reference>
<keyword evidence="3 9" id="KW-0723">Serine/threonine-protein kinase</keyword>
<evidence type="ECO:0000259" key="10">
    <source>
        <dbReference type="PROSITE" id="PS50011"/>
    </source>
</evidence>
<evidence type="ECO:0000313" key="11">
    <source>
        <dbReference type="EMBL" id="CAD7695798.1"/>
    </source>
</evidence>
<dbReference type="PANTHER" id="PTHR24056:SF0">
    <property type="entry name" value="CYCLIN-DEPENDENT KINASE 7"/>
    <property type="match status" value="1"/>
</dbReference>
<evidence type="ECO:0000256" key="1">
    <source>
        <dbReference type="ARBA" id="ARBA00006485"/>
    </source>
</evidence>
<keyword evidence="7 8" id="KW-0067">ATP-binding</keyword>
<dbReference type="SMART" id="SM00220">
    <property type="entry name" value="S_TKc"/>
    <property type="match status" value="1"/>
</dbReference>
<keyword evidence="12" id="KW-1185">Reference proteome</keyword>
<protein>
    <recommendedName>
        <fullName evidence="2">[RNA-polymerase]-subunit kinase</fullName>
        <ecNumber evidence="2">2.7.11.23</ecNumber>
    </recommendedName>
</protein>
<evidence type="ECO:0000256" key="4">
    <source>
        <dbReference type="ARBA" id="ARBA00022679"/>
    </source>
</evidence>
<dbReference type="InterPro" id="IPR050108">
    <property type="entry name" value="CDK"/>
</dbReference>
<dbReference type="OrthoDB" id="1732493at2759"/>
<dbReference type="Proteomes" id="UP000708148">
    <property type="component" value="Unassembled WGS sequence"/>
</dbReference>
<organism evidence="11 12">
    <name type="scientific">Ostreobium quekettii</name>
    <dbReference type="NCBI Taxonomy" id="121088"/>
    <lineage>
        <taxon>Eukaryota</taxon>
        <taxon>Viridiplantae</taxon>
        <taxon>Chlorophyta</taxon>
        <taxon>core chlorophytes</taxon>
        <taxon>Ulvophyceae</taxon>
        <taxon>TCBD clade</taxon>
        <taxon>Bryopsidales</taxon>
        <taxon>Ostreobineae</taxon>
        <taxon>Ostreobiaceae</taxon>
        <taxon>Ostreobium</taxon>
    </lineage>
</organism>
<comment type="caution">
    <text evidence="11">The sequence shown here is derived from an EMBL/GenBank/DDBJ whole genome shotgun (WGS) entry which is preliminary data.</text>
</comment>
<sequence length="266" mass="30184">MEKYERGPTLGKGTFGKVFMATCKETGQPVAIKRFRMMKQSEGVSVTAYREIKIQKELDHPRIVKLLDEFEDRGKSGKGKSKIYLVFEYMHSDLEALIYDKSKILEAADIKKYMQMLLEALKYCHESGVLHRDLKPNNLLIAESGEMKLADFGLSREYGSPDPHYTHLVFSRWYRPPELFFGSRAYGPAVDIWGAGCIFAELMLRKPWFEGNVDLETLGKIFAVLGVPDKDTWPGVSNLPNYVSFESIGLPKPLSEVFPQGMLNVG</sequence>
<dbReference type="InterPro" id="IPR011009">
    <property type="entry name" value="Kinase-like_dom_sf"/>
</dbReference>
<dbReference type="InterPro" id="IPR017441">
    <property type="entry name" value="Protein_kinase_ATP_BS"/>
</dbReference>
<dbReference type="GO" id="GO:0005524">
    <property type="term" value="F:ATP binding"/>
    <property type="evidence" value="ECO:0007669"/>
    <property type="project" value="UniProtKB-UniRule"/>
</dbReference>
<evidence type="ECO:0000256" key="2">
    <source>
        <dbReference type="ARBA" id="ARBA00012409"/>
    </source>
</evidence>
<dbReference type="EC" id="2.7.11.23" evidence="2"/>
<dbReference type="PROSITE" id="PS00107">
    <property type="entry name" value="PROTEIN_KINASE_ATP"/>
    <property type="match status" value="1"/>
</dbReference>
<dbReference type="PROSITE" id="PS50011">
    <property type="entry name" value="PROTEIN_KINASE_DOM"/>
    <property type="match status" value="1"/>
</dbReference>
<proteinExistence type="inferred from homology"/>
<dbReference type="GO" id="GO:0070985">
    <property type="term" value="C:transcription factor TFIIK complex"/>
    <property type="evidence" value="ECO:0007669"/>
    <property type="project" value="TreeGrafter"/>
</dbReference>
<evidence type="ECO:0000313" key="12">
    <source>
        <dbReference type="Proteomes" id="UP000708148"/>
    </source>
</evidence>
<evidence type="ECO:0000256" key="3">
    <source>
        <dbReference type="ARBA" id="ARBA00022527"/>
    </source>
</evidence>
<dbReference type="SUPFAM" id="SSF56112">
    <property type="entry name" value="Protein kinase-like (PK-like)"/>
    <property type="match status" value="1"/>
</dbReference>
<dbReference type="GO" id="GO:0004693">
    <property type="term" value="F:cyclin-dependent protein serine/threonine kinase activity"/>
    <property type="evidence" value="ECO:0007669"/>
    <property type="project" value="TreeGrafter"/>
</dbReference>
<keyword evidence="6" id="KW-0418">Kinase</keyword>